<dbReference type="NCBIfam" id="NF012211">
    <property type="entry name" value="tand_rpt_95"/>
    <property type="match status" value="5"/>
</dbReference>
<feature type="region of interest" description="Disordered" evidence="4">
    <location>
        <begin position="950"/>
        <end position="997"/>
    </location>
</feature>
<proteinExistence type="predicted"/>
<dbReference type="PANTHER" id="PTHR38340:SF1">
    <property type="entry name" value="S-LAYER PROTEIN"/>
    <property type="match status" value="1"/>
</dbReference>
<dbReference type="Pfam" id="PF17892">
    <property type="entry name" value="Cadherin_5"/>
    <property type="match status" value="4"/>
</dbReference>
<accession>A0ABX3A3C8</accession>
<dbReference type="Proteomes" id="UP000094329">
    <property type="component" value="Unassembled WGS sequence"/>
</dbReference>
<feature type="compositionally biased region" description="Polar residues" evidence="4">
    <location>
        <begin position="43"/>
        <end position="60"/>
    </location>
</feature>
<feature type="compositionally biased region" description="Basic and acidic residues" evidence="4">
    <location>
        <begin position="1"/>
        <end position="14"/>
    </location>
</feature>
<name>A0ABX3A3C8_9GAMM</name>
<feature type="compositionally biased region" description="Basic and acidic residues" evidence="4">
    <location>
        <begin position="954"/>
        <end position="975"/>
    </location>
</feature>
<comment type="caution">
    <text evidence="6">The sequence shown here is derived from an EMBL/GenBank/DDBJ whole genome shotgun (WGS) entry which is preliminary data.</text>
</comment>
<dbReference type="InterPro" id="IPR001343">
    <property type="entry name" value="Hemolysn_Ca-bd"/>
</dbReference>
<gene>
    <name evidence="6" type="ORF">BGC07_03240</name>
</gene>
<organism evidence="6 7">
    <name type="scientific">Piscirickettsia litoralis</name>
    <dbReference type="NCBI Taxonomy" id="1891921"/>
    <lineage>
        <taxon>Bacteria</taxon>
        <taxon>Pseudomonadati</taxon>
        <taxon>Pseudomonadota</taxon>
        <taxon>Gammaproteobacteria</taxon>
        <taxon>Thiotrichales</taxon>
        <taxon>Piscirickettsiaceae</taxon>
        <taxon>Piscirickettsia</taxon>
    </lineage>
</organism>
<feature type="domain" description="Cadherin-like" evidence="5">
    <location>
        <begin position="534"/>
        <end position="623"/>
    </location>
</feature>
<dbReference type="Pfam" id="PF00353">
    <property type="entry name" value="HemolysinCabind"/>
    <property type="match status" value="2"/>
</dbReference>
<dbReference type="PRINTS" id="PR00313">
    <property type="entry name" value="CABNDNGRPT"/>
</dbReference>
<dbReference type="PANTHER" id="PTHR38340">
    <property type="entry name" value="S-LAYER PROTEIN"/>
    <property type="match status" value="1"/>
</dbReference>
<dbReference type="InterPro" id="IPR041690">
    <property type="entry name" value="Cadherin_5"/>
</dbReference>
<protein>
    <recommendedName>
        <fullName evidence="5">Cadherin-like domain-containing protein</fullName>
    </recommendedName>
</protein>
<dbReference type="PROSITE" id="PS00330">
    <property type="entry name" value="HEMOLYSIN_CALCIUM"/>
    <property type="match status" value="5"/>
</dbReference>
<reference evidence="6 7" key="1">
    <citation type="submission" date="2016-08" db="EMBL/GenBank/DDBJ databases">
        <title>Draft genome sequence of Candidatus Piscirickettsia litoralis, from seawater.</title>
        <authorList>
            <person name="Wan X."/>
            <person name="Lee A.J."/>
            <person name="Hou S."/>
            <person name="Donachie S.P."/>
        </authorList>
    </citation>
    <scope>NUCLEOTIDE SEQUENCE [LARGE SCALE GENOMIC DNA]</scope>
    <source>
        <strain evidence="6 7">Y2</strain>
    </source>
</reference>
<evidence type="ECO:0000256" key="4">
    <source>
        <dbReference type="SAM" id="MobiDB-lite"/>
    </source>
</evidence>
<dbReference type="EMBL" id="MDTU01000001">
    <property type="protein sequence ID" value="ODN42141.1"/>
    <property type="molecule type" value="Genomic_DNA"/>
</dbReference>
<dbReference type="Gene3D" id="2.60.40.3440">
    <property type="match status" value="5"/>
</dbReference>
<dbReference type="InterPro" id="IPR018511">
    <property type="entry name" value="Hemolysin-typ_Ca-bd_CS"/>
</dbReference>
<evidence type="ECO:0000313" key="7">
    <source>
        <dbReference type="Proteomes" id="UP000094329"/>
    </source>
</evidence>
<dbReference type="InterPro" id="IPR011049">
    <property type="entry name" value="Serralysin-like_metalloprot_C"/>
</dbReference>
<feature type="compositionally biased region" description="Basic and acidic residues" evidence="4">
    <location>
        <begin position="987"/>
        <end position="997"/>
    </location>
</feature>
<dbReference type="InterPro" id="IPR050557">
    <property type="entry name" value="RTX_toxin/Mannuronan_C5-epim"/>
</dbReference>
<evidence type="ECO:0000256" key="2">
    <source>
        <dbReference type="ARBA" id="ARBA00022525"/>
    </source>
</evidence>
<dbReference type="RefSeq" id="WP_069311940.1">
    <property type="nucleotide sequence ID" value="NZ_MDTU01000001.1"/>
</dbReference>
<keyword evidence="3" id="KW-0106">Calcium</keyword>
<sequence length="997" mass="103896">MADDKSIQSQKDADNAVTDELIETAQRDSGENAIEEALEQVLSDATGNSSEDSQFGSYQTGYRGEGLAVDEGDVQAGLGLELDVDAQGTERSNVDIGEGTLFNFQSELSDLATEFQIGGGQSGVGAGAAIGGGEGAAEDTAEGGVNLNNLLGITPDVTDAGFELEGLIDRDPDPGAEEETAAEEEEEVTVEAVNVASDSVIAADDAPPLPDPSLPDDTDTDAAAIDDTIVDDNLVADDPVIDDDPIVVNTDPVAVDDSLDLAEDSAFTFNVADILANDTDADGNPLTLTGISQDPSHGELTDNGDGTWTFTPAENYNGPDSFTYTVSDGNGGFSTATVSLTIDPVNDDPVVIDGTESGSEDRPLVFDVSDLISDIDGDDVFIDSFEQPANGVLTLDGTEFTFTPNENWNGDTSFEYTVSDGQGGTDTGSVDISLAAVNDAPVGVDDDLSLSEDNALTFNAADILANDIDVDLDTLEITGISVEPDHGELIDNGDGTWTFTPAENYNGDDAFTYTVSDGQGGFSTATVSLTIDPVNDDPVVIDGTESGSEDTPLVFDVSDLISDIDGDDVFIDSFEQPANGVLTLDGTEFTFTPNENWNGDTSFEYTVSDGQGGTDTGSVDISLAAVNDDPTAIDHTFELKEDGSITFSEGDLLAGAEDVDGDDLSVTHVADPANGELVDNGDGTWTFTPDENWNGETSFDYTVSDAQGGEVTETVTLDVEPQTEKVNVQFILNDQQTINPDYTDAQTNYTIKQPGDFGITESITGEQMNTQGIDDSDQISVTYQDENAASVQLDSGWNSIKNILAISDEAADISLSDFVRTDVQLGDGGDSTVNIEGAKRGDISTGDGSDIIDITAKTNNAGWSNTFNIATAAGADFIHLVGDQDLTVFNVNSGTGDDVIELGNGYANSTIHAGYGDDIVRGGTGEDIIFGGAGNDQLFGGAGDDVLRGGQGDDILRGGQGDDRLHGGQGDDRLHGGAGNDVLRGGQGEDRLHGGLR</sequence>
<dbReference type="Pfam" id="PF17963">
    <property type="entry name" value="Big_9"/>
    <property type="match status" value="1"/>
</dbReference>
<feature type="domain" description="Cadherin-like" evidence="5">
    <location>
        <begin position="437"/>
        <end position="531"/>
    </location>
</feature>
<feature type="domain" description="Cadherin-like" evidence="5">
    <location>
        <begin position="248"/>
        <end position="342"/>
    </location>
</feature>
<evidence type="ECO:0000256" key="1">
    <source>
        <dbReference type="ARBA" id="ARBA00004613"/>
    </source>
</evidence>
<feature type="domain" description="Cadherin-like" evidence="5">
    <location>
        <begin position="626"/>
        <end position="720"/>
    </location>
</feature>
<dbReference type="Gene3D" id="2.150.10.10">
    <property type="entry name" value="Serralysin-like metalloprotease, C-terminal"/>
    <property type="match status" value="2"/>
</dbReference>
<keyword evidence="2" id="KW-0964">Secreted</keyword>
<comment type="subcellular location">
    <subcellularLocation>
        <location evidence="1">Secreted</location>
    </subcellularLocation>
</comment>
<evidence type="ECO:0000313" key="6">
    <source>
        <dbReference type="EMBL" id="ODN42141.1"/>
    </source>
</evidence>
<evidence type="ECO:0000259" key="5">
    <source>
        <dbReference type="Pfam" id="PF17892"/>
    </source>
</evidence>
<feature type="region of interest" description="Disordered" evidence="4">
    <location>
        <begin position="1"/>
        <end position="61"/>
    </location>
</feature>
<evidence type="ECO:0000256" key="3">
    <source>
        <dbReference type="ARBA" id="ARBA00022837"/>
    </source>
</evidence>
<keyword evidence="7" id="KW-1185">Reference proteome</keyword>
<dbReference type="SUPFAM" id="SSF51120">
    <property type="entry name" value="beta-Roll"/>
    <property type="match status" value="2"/>
</dbReference>
<feature type="region of interest" description="Disordered" evidence="4">
    <location>
        <begin position="202"/>
        <end position="221"/>
    </location>
</feature>